<evidence type="ECO:0000256" key="3">
    <source>
        <dbReference type="ARBA" id="ARBA00022741"/>
    </source>
</evidence>
<feature type="domain" description="Glutamyl/glutaminyl-tRNA synthetase class Ib catalytic" evidence="8">
    <location>
        <begin position="18"/>
        <end position="306"/>
    </location>
</feature>
<keyword evidence="5 7" id="KW-0067">ATP-binding</keyword>
<evidence type="ECO:0000256" key="2">
    <source>
        <dbReference type="ARBA" id="ARBA00022723"/>
    </source>
</evidence>
<protein>
    <submittedName>
        <fullName evidence="9">Glutamyl-tRNA synthetase</fullName>
        <ecNumber evidence="9">6.1.1.17</ecNumber>
    </submittedName>
</protein>
<sequence length="324" mass="36833">MSNVKFSGTSSTSVNNYRGRYAPSPTGYLHLGNVWTALISWCAAQQNNGQWILRLEDLDQARCQKTYEDAMYEDLHALGFVWEEGPDIGGPSGPYRQSERLGIYNNIIEQWREAGQMYACTCSRARRLAIASAPHRGDHHVDYDGHCRWHVPERMKRPPSWRYRGSNETVTYQSQRGETIFTTMAEGADDIVVLRADGVYSYQFAVAVDDAMMRITEVVRSVDLAESTGWQVRFMNALNLTAPMYWHIPLLCDREGIRLSKRQHGITVRKLLKAGKTPSDILGYLGYLAGINPQRKPQTLQELASIDLAEWQLDSLEIRLKEGL</sequence>
<dbReference type="AlphaFoldDB" id="A0A841R0L8"/>
<dbReference type="Pfam" id="PF00749">
    <property type="entry name" value="tRNA-synt_1c"/>
    <property type="match status" value="1"/>
</dbReference>
<dbReference type="PANTHER" id="PTHR43311:SF1">
    <property type="entry name" value="GLUTAMYL-Q TRNA(ASP) SYNTHETASE"/>
    <property type="match status" value="1"/>
</dbReference>
<keyword evidence="4" id="KW-0862">Zinc</keyword>
<dbReference type="GO" id="GO:0005829">
    <property type="term" value="C:cytosol"/>
    <property type="evidence" value="ECO:0007669"/>
    <property type="project" value="TreeGrafter"/>
</dbReference>
<comment type="caution">
    <text evidence="9">The sequence shown here is derived from an EMBL/GenBank/DDBJ whole genome shotgun (WGS) entry which is preliminary data.</text>
</comment>
<dbReference type="InterPro" id="IPR001412">
    <property type="entry name" value="aa-tRNA-synth_I_CS"/>
</dbReference>
<dbReference type="InterPro" id="IPR049940">
    <property type="entry name" value="GluQ/Sye"/>
</dbReference>
<dbReference type="InterPro" id="IPR000924">
    <property type="entry name" value="Glu/Gln-tRNA-synth"/>
</dbReference>
<evidence type="ECO:0000259" key="8">
    <source>
        <dbReference type="Pfam" id="PF00749"/>
    </source>
</evidence>
<comment type="similarity">
    <text evidence="7">Belongs to the class-I aminoacyl-tRNA synthetase family.</text>
</comment>
<keyword evidence="7" id="KW-0648">Protein biosynthesis</keyword>
<keyword evidence="3 7" id="KW-0547">Nucleotide-binding</keyword>
<dbReference type="PANTHER" id="PTHR43311">
    <property type="entry name" value="GLUTAMATE--TRNA LIGASE"/>
    <property type="match status" value="1"/>
</dbReference>
<keyword evidence="10" id="KW-1185">Reference proteome</keyword>
<keyword evidence="1 7" id="KW-0436">Ligase</keyword>
<evidence type="ECO:0000256" key="7">
    <source>
        <dbReference type="RuleBase" id="RU363037"/>
    </source>
</evidence>
<dbReference type="OrthoDB" id="9801560at2"/>
<dbReference type="GeneID" id="93485605"/>
<evidence type="ECO:0000256" key="6">
    <source>
        <dbReference type="ARBA" id="ARBA00023146"/>
    </source>
</evidence>
<reference evidence="9 10" key="1">
    <citation type="submission" date="2020-08" db="EMBL/GenBank/DDBJ databases">
        <title>Genomic Encyclopedia of Type Strains, Phase IV (KMG-IV): sequencing the most valuable type-strain genomes for metagenomic binning, comparative biology and taxonomic classification.</title>
        <authorList>
            <person name="Goeker M."/>
        </authorList>
    </citation>
    <scope>NUCLEOTIDE SEQUENCE [LARGE SCALE GENOMIC DNA]</scope>
    <source>
        <strain evidence="9 10">DSM 21255</strain>
    </source>
</reference>
<dbReference type="RefSeq" id="WP_159821815.1">
    <property type="nucleotide sequence ID" value="NZ_CABWNB010000001.1"/>
</dbReference>
<dbReference type="PRINTS" id="PR00987">
    <property type="entry name" value="TRNASYNTHGLU"/>
</dbReference>
<evidence type="ECO:0000256" key="1">
    <source>
        <dbReference type="ARBA" id="ARBA00022598"/>
    </source>
</evidence>
<proteinExistence type="inferred from homology"/>
<dbReference type="EC" id="6.1.1.17" evidence="9"/>
<dbReference type="EMBL" id="JACHHI010000001">
    <property type="protein sequence ID" value="MBB6477293.1"/>
    <property type="molecule type" value="Genomic_DNA"/>
</dbReference>
<organism evidence="9 10">
    <name type="scientific">Negativicoccus succinicivorans</name>
    <dbReference type="NCBI Taxonomy" id="620903"/>
    <lineage>
        <taxon>Bacteria</taxon>
        <taxon>Bacillati</taxon>
        <taxon>Bacillota</taxon>
        <taxon>Negativicutes</taxon>
        <taxon>Veillonellales</taxon>
        <taxon>Veillonellaceae</taxon>
        <taxon>Negativicoccus</taxon>
    </lineage>
</organism>
<dbReference type="InterPro" id="IPR020058">
    <property type="entry name" value="Glu/Gln-tRNA-synth_Ib_cat-dom"/>
</dbReference>
<keyword evidence="2" id="KW-0479">Metal-binding</keyword>
<accession>A0A841R0L8</accession>
<evidence type="ECO:0000256" key="5">
    <source>
        <dbReference type="ARBA" id="ARBA00022840"/>
    </source>
</evidence>
<dbReference type="GO" id="GO:0004818">
    <property type="term" value="F:glutamate-tRNA ligase activity"/>
    <property type="evidence" value="ECO:0007669"/>
    <property type="project" value="UniProtKB-EC"/>
</dbReference>
<dbReference type="InterPro" id="IPR014729">
    <property type="entry name" value="Rossmann-like_a/b/a_fold"/>
</dbReference>
<dbReference type="Gene3D" id="3.40.50.620">
    <property type="entry name" value="HUPs"/>
    <property type="match status" value="1"/>
</dbReference>
<name>A0A841R0L8_9FIRM</name>
<dbReference type="Proteomes" id="UP000591941">
    <property type="component" value="Unassembled WGS sequence"/>
</dbReference>
<dbReference type="SUPFAM" id="SSF52374">
    <property type="entry name" value="Nucleotidylyl transferase"/>
    <property type="match status" value="1"/>
</dbReference>
<keyword evidence="6 7" id="KW-0030">Aminoacyl-tRNA synthetase</keyword>
<gene>
    <name evidence="9" type="ORF">HNR45_000315</name>
</gene>
<evidence type="ECO:0000313" key="9">
    <source>
        <dbReference type="EMBL" id="MBB6477293.1"/>
    </source>
</evidence>
<dbReference type="GO" id="GO:0005524">
    <property type="term" value="F:ATP binding"/>
    <property type="evidence" value="ECO:0007669"/>
    <property type="project" value="UniProtKB-KW"/>
</dbReference>
<dbReference type="GO" id="GO:0006424">
    <property type="term" value="P:glutamyl-tRNA aminoacylation"/>
    <property type="evidence" value="ECO:0007669"/>
    <property type="project" value="TreeGrafter"/>
</dbReference>
<evidence type="ECO:0000256" key="4">
    <source>
        <dbReference type="ARBA" id="ARBA00022833"/>
    </source>
</evidence>
<dbReference type="PROSITE" id="PS00178">
    <property type="entry name" value="AA_TRNA_LIGASE_I"/>
    <property type="match status" value="1"/>
</dbReference>
<evidence type="ECO:0000313" key="10">
    <source>
        <dbReference type="Proteomes" id="UP000591941"/>
    </source>
</evidence>